<dbReference type="PANTHER" id="PTHR43884">
    <property type="entry name" value="ACYL-COA DEHYDROGENASE"/>
    <property type="match status" value="1"/>
</dbReference>
<evidence type="ECO:0000259" key="2">
    <source>
        <dbReference type="Pfam" id="PF02771"/>
    </source>
</evidence>
<dbReference type="EMBL" id="JAVDXQ010000008">
    <property type="protein sequence ID" value="MDR7299467.1"/>
    <property type="molecule type" value="Genomic_DNA"/>
</dbReference>
<dbReference type="SUPFAM" id="SSF47203">
    <property type="entry name" value="Acyl-CoA dehydrogenase C-terminal domain-like"/>
    <property type="match status" value="1"/>
</dbReference>
<accession>A0ABU1ZFQ4</accession>
<keyword evidence="5" id="KW-1185">Reference proteome</keyword>
<dbReference type="Proteomes" id="UP001180536">
    <property type="component" value="Unassembled WGS sequence"/>
</dbReference>
<dbReference type="RefSeq" id="WP_056876440.1">
    <property type="nucleotide sequence ID" value="NZ_JAVDXQ010000008.1"/>
</dbReference>
<dbReference type="SUPFAM" id="SSF56645">
    <property type="entry name" value="Acyl-CoA dehydrogenase NM domain-like"/>
    <property type="match status" value="1"/>
</dbReference>
<dbReference type="Pfam" id="PF02771">
    <property type="entry name" value="Acyl-CoA_dh_N"/>
    <property type="match status" value="1"/>
</dbReference>
<evidence type="ECO:0000259" key="3">
    <source>
        <dbReference type="Pfam" id="PF08028"/>
    </source>
</evidence>
<sequence length="435" mass="46152">MSTASQTSIHESPYSTPAGRRIRDAVAELVPLIRKNALEGERLGCLPPETLQALHATGLFRISVPQEFGGEALGARDLAEIVSTVARGDGSAGWTTMIASGFARVMLTFPDQAVAEVYGRALEWPGPVVASASLFSDKIQRAWRVEGGYVVAKGNQWGFGSGSKHAAFLVVGAEVESADGQVERLMVLLEKGQYEIVDDWQVMGLSGSSSNSIRTVDEVFVPEHRVAALAEFPKRLDGLHKRFKGPGYALVDGRGLMLIVAMDTMAITLGMAQGAFDCFVEQSRNRKPFNLPYDTVAATPSVQVVAGKTRAMINAAQALIFSRADYIDRKAAAGEAFGAAEEAEIMMDLVHAGNVCGAAIDMIQIAVGSATVSLKNPIQRFARDVRVALTHGSTRLDPAAEISGRQLMGLPPFSSGMAAVPGVDKAHQKAAAIAA</sequence>
<dbReference type="Gene3D" id="1.10.540.10">
    <property type="entry name" value="Acyl-CoA dehydrogenase/oxidase, N-terminal domain"/>
    <property type="match status" value="1"/>
</dbReference>
<dbReference type="InterPro" id="IPR013786">
    <property type="entry name" value="AcylCoA_DH/ox_N"/>
</dbReference>
<dbReference type="InterPro" id="IPR009100">
    <property type="entry name" value="AcylCoA_DH/oxidase_NM_dom_sf"/>
</dbReference>
<evidence type="ECO:0000313" key="5">
    <source>
        <dbReference type="Proteomes" id="UP001180536"/>
    </source>
</evidence>
<feature type="domain" description="Acyl-CoA dehydrogenase C-terminal" evidence="3">
    <location>
        <begin position="266"/>
        <end position="392"/>
    </location>
</feature>
<organism evidence="4 5">
    <name type="scientific">Pelomonas aquatica</name>
    <dbReference type="NCBI Taxonomy" id="431058"/>
    <lineage>
        <taxon>Bacteria</taxon>
        <taxon>Pseudomonadati</taxon>
        <taxon>Pseudomonadota</taxon>
        <taxon>Betaproteobacteria</taxon>
        <taxon>Burkholderiales</taxon>
        <taxon>Sphaerotilaceae</taxon>
        <taxon>Roseateles</taxon>
    </lineage>
</organism>
<protein>
    <submittedName>
        <fullName evidence="4">Alkylation response protein AidB-like acyl-CoA dehydrogenase</fullName>
    </submittedName>
</protein>
<name>A0ABU1ZFQ4_9BURK</name>
<dbReference type="InterPro" id="IPR013107">
    <property type="entry name" value="Acyl-CoA_DH_C"/>
</dbReference>
<dbReference type="InterPro" id="IPR046373">
    <property type="entry name" value="Acyl-CoA_Oxase/DH_mid-dom_sf"/>
</dbReference>
<feature type="domain" description="Acyl-CoA dehydrogenase/oxidase N-terminal" evidence="2">
    <location>
        <begin position="20"/>
        <end position="111"/>
    </location>
</feature>
<comment type="caution">
    <text evidence="4">The sequence shown here is derived from an EMBL/GenBank/DDBJ whole genome shotgun (WGS) entry which is preliminary data.</text>
</comment>
<evidence type="ECO:0000313" key="4">
    <source>
        <dbReference type="EMBL" id="MDR7299467.1"/>
    </source>
</evidence>
<dbReference type="Gene3D" id="2.40.110.10">
    <property type="entry name" value="Butyryl-CoA Dehydrogenase, subunit A, domain 2"/>
    <property type="match status" value="1"/>
</dbReference>
<dbReference type="PANTHER" id="PTHR43884:SF12">
    <property type="entry name" value="ISOVALERYL-COA DEHYDROGENASE, MITOCHONDRIAL-RELATED"/>
    <property type="match status" value="1"/>
</dbReference>
<gene>
    <name evidence="4" type="ORF">J2X16_004837</name>
</gene>
<keyword evidence="1" id="KW-0560">Oxidoreductase</keyword>
<dbReference type="Gene3D" id="1.20.140.10">
    <property type="entry name" value="Butyryl-CoA Dehydrogenase, subunit A, domain 3"/>
    <property type="match status" value="1"/>
</dbReference>
<dbReference type="Pfam" id="PF08028">
    <property type="entry name" value="Acyl-CoA_dh_2"/>
    <property type="match status" value="1"/>
</dbReference>
<dbReference type="InterPro" id="IPR036250">
    <property type="entry name" value="AcylCo_DH-like_C"/>
</dbReference>
<dbReference type="PIRSF" id="PIRSF016578">
    <property type="entry name" value="HsaA"/>
    <property type="match status" value="1"/>
</dbReference>
<dbReference type="InterPro" id="IPR037069">
    <property type="entry name" value="AcylCoA_DH/ox_N_sf"/>
</dbReference>
<proteinExistence type="predicted"/>
<reference evidence="4 5" key="1">
    <citation type="submission" date="2023-07" db="EMBL/GenBank/DDBJ databases">
        <title>Sorghum-associated microbial communities from plants grown in Nebraska, USA.</title>
        <authorList>
            <person name="Schachtman D."/>
        </authorList>
    </citation>
    <scope>NUCLEOTIDE SEQUENCE [LARGE SCALE GENOMIC DNA]</scope>
    <source>
        <strain evidence="4 5">BE310</strain>
    </source>
</reference>
<evidence type="ECO:0000256" key="1">
    <source>
        <dbReference type="ARBA" id="ARBA00023002"/>
    </source>
</evidence>